<keyword evidence="2" id="KW-0547">Nucleotide-binding</keyword>
<dbReference type="SMART" id="SM00382">
    <property type="entry name" value="AAA"/>
    <property type="match status" value="1"/>
</dbReference>
<dbReference type="InterPro" id="IPR027417">
    <property type="entry name" value="P-loop_NTPase"/>
</dbReference>
<dbReference type="InterPro" id="IPR051782">
    <property type="entry name" value="ABC_Transporter_VariousFunc"/>
</dbReference>
<evidence type="ECO:0000256" key="3">
    <source>
        <dbReference type="ARBA" id="ARBA00022840"/>
    </source>
</evidence>
<evidence type="ECO:0000259" key="4">
    <source>
        <dbReference type="PROSITE" id="PS50893"/>
    </source>
</evidence>
<dbReference type="AlphaFoldDB" id="A0A9J6NXX5"/>
<evidence type="ECO:0000256" key="1">
    <source>
        <dbReference type="ARBA" id="ARBA00022448"/>
    </source>
</evidence>
<keyword evidence="6" id="KW-1185">Reference proteome</keyword>
<dbReference type="PANTHER" id="PTHR42939:SF1">
    <property type="entry name" value="ABC TRANSPORTER ATP-BINDING PROTEIN ALBC-RELATED"/>
    <property type="match status" value="1"/>
</dbReference>
<dbReference type="RefSeq" id="WP_250858364.1">
    <property type="nucleotide sequence ID" value="NZ_JAGSOJ010000001.1"/>
</dbReference>
<dbReference type="Gene3D" id="3.40.50.300">
    <property type="entry name" value="P-loop containing nucleotide triphosphate hydrolases"/>
    <property type="match status" value="1"/>
</dbReference>
<dbReference type="InterPro" id="IPR003593">
    <property type="entry name" value="AAA+_ATPase"/>
</dbReference>
<dbReference type="GO" id="GO:0005524">
    <property type="term" value="F:ATP binding"/>
    <property type="evidence" value="ECO:0007669"/>
    <property type="project" value="UniProtKB-KW"/>
</dbReference>
<dbReference type="GO" id="GO:0016887">
    <property type="term" value="F:ATP hydrolysis activity"/>
    <property type="evidence" value="ECO:0007669"/>
    <property type="project" value="InterPro"/>
</dbReference>
<dbReference type="SUPFAM" id="SSF52540">
    <property type="entry name" value="P-loop containing nucleoside triphosphate hydrolases"/>
    <property type="match status" value="1"/>
</dbReference>
<reference evidence="5" key="1">
    <citation type="journal article" date="2021" name="mSystems">
        <title>Bacteria and Archaea Synergistically Convert Glycine Betaine to Biogenic Methane in the Formosa Cold Seep of the South China Sea.</title>
        <authorList>
            <person name="Li L."/>
            <person name="Zhang W."/>
            <person name="Zhang S."/>
            <person name="Song L."/>
            <person name="Sun Q."/>
            <person name="Zhang H."/>
            <person name="Xiang H."/>
            <person name="Dong X."/>
        </authorList>
    </citation>
    <scope>NUCLEOTIDE SEQUENCE</scope>
    <source>
        <strain evidence="5">ZWT</strain>
    </source>
</reference>
<sequence length="245" mass="27897">MIRVNNLSFGYYKNKKILKDINFHVKEGEIFGFLGPNGSGKSTTQKLLMGVLSGNQGDILINYEDIKNKTRLFYEDIGVLFEIPYLYNTLSAVDNLKYFSSFYKKSNIRDIEELLDCVELKTEYRKKQVKHYSKGMKQRTSVARSLINNPRILFLDEPISGLDPAGAILIKNIIKKEKEKGTTIFLTTHNMFVADELCDRVAFISDGYVETIDTPRNLKSTYGDSGESTLEDVFVKLTGRRLSDG</sequence>
<proteinExistence type="predicted"/>
<feature type="domain" description="ABC transporter" evidence="4">
    <location>
        <begin position="2"/>
        <end position="231"/>
    </location>
</feature>
<name>A0A9J6NXX5_9CLOT</name>
<dbReference type="PROSITE" id="PS50893">
    <property type="entry name" value="ABC_TRANSPORTER_2"/>
    <property type="match status" value="1"/>
</dbReference>
<accession>A0A9J6NXX5</accession>
<protein>
    <submittedName>
        <fullName evidence="5">ABC transporter ATP-binding protein</fullName>
    </submittedName>
</protein>
<comment type="caution">
    <text evidence="5">The sequence shown here is derived from an EMBL/GenBank/DDBJ whole genome shotgun (WGS) entry which is preliminary data.</text>
</comment>
<dbReference type="PANTHER" id="PTHR42939">
    <property type="entry name" value="ABC TRANSPORTER ATP-BINDING PROTEIN ALBC-RELATED"/>
    <property type="match status" value="1"/>
</dbReference>
<reference evidence="5" key="2">
    <citation type="submission" date="2021-04" db="EMBL/GenBank/DDBJ databases">
        <authorList>
            <person name="Dong X."/>
        </authorList>
    </citation>
    <scope>NUCLEOTIDE SEQUENCE</scope>
    <source>
        <strain evidence="5">ZWT</strain>
    </source>
</reference>
<evidence type="ECO:0000313" key="6">
    <source>
        <dbReference type="Proteomes" id="UP001056429"/>
    </source>
</evidence>
<dbReference type="Pfam" id="PF00005">
    <property type="entry name" value="ABC_tran"/>
    <property type="match status" value="1"/>
</dbReference>
<keyword evidence="1" id="KW-0813">Transport</keyword>
<evidence type="ECO:0000256" key="2">
    <source>
        <dbReference type="ARBA" id="ARBA00022741"/>
    </source>
</evidence>
<organism evidence="5 6">
    <name type="scientific">Oceanirhabdus seepicola</name>
    <dbReference type="NCBI Taxonomy" id="2828781"/>
    <lineage>
        <taxon>Bacteria</taxon>
        <taxon>Bacillati</taxon>
        <taxon>Bacillota</taxon>
        <taxon>Clostridia</taxon>
        <taxon>Eubacteriales</taxon>
        <taxon>Clostridiaceae</taxon>
        <taxon>Oceanirhabdus</taxon>
    </lineage>
</organism>
<dbReference type="EMBL" id="JAGSOJ010000001">
    <property type="protein sequence ID" value="MCM1989367.1"/>
    <property type="molecule type" value="Genomic_DNA"/>
</dbReference>
<dbReference type="CDD" id="cd03230">
    <property type="entry name" value="ABC_DR_subfamily_A"/>
    <property type="match status" value="1"/>
</dbReference>
<evidence type="ECO:0000313" key="5">
    <source>
        <dbReference type="EMBL" id="MCM1989367.1"/>
    </source>
</evidence>
<dbReference type="Proteomes" id="UP001056429">
    <property type="component" value="Unassembled WGS sequence"/>
</dbReference>
<keyword evidence="3 5" id="KW-0067">ATP-binding</keyword>
<gene>
    <name evidence="5" type="ORF">KDK92_06415</name>
</gene>
<dbReference type="InterPro" id="IPR003439">
    <property type="entry name" value="ABC_transporter-like_ATP-bd"/>
</dbReference>